<comment type="caution">
    <text evidence="1">The sequence shown here is derived from an EMBL/GenBank/DDBJ whole genome shotgun (WGS) entry which is preliminary data.</text>
</comment>
<dbReference type="RefSeq" id="WP_223675952.1">
    <property type="nucleotide sequence ID" value="NZ_JAINZW010000003.1"/>
</dbReference>
<keyword evidence="2" id="KW-1185">Reference proteome</keyword>
<evidence type="ECO:0000313" key="1">
    <source>
        <dbReference type="EMBL" id="MBZ4039497.1"/>
    </source>
</evidence>
<accession>A0ABS7T6L0</accession>
<dbReference type="Proteomes" id="UP001430954">
    <property type="component" value="Unassembled WGS sequence"/>
</dbReference>
<dbReference type="InterPro" id="IPR021725">
    <property type="entry name" value="Cdd1"/>
</dbReference>
<name>A0ABS7T6L0_9GAMM</name>
<reference evidence="1 2" key="1">
    <citation type="submission" date="2021-09" db="EMBL/GenBank/DDBJ databases">
        <title>Lysobacter sp. 13A isolated from the river sediment.</title>
        <authorList>
            <person name="Liu H."/>
            <person name="Li S."/>
            <person name="Mao S."/>
        </authorList>
    </citation>
    <scope>NUCLEOTIDE SEQUENCE [LARGE SCALE GENOMIC DNA]</scope>
    <source>
        <strain evidence="1 2">13A</strain>
    </source>
</reference>
<dbReference type="Pfam" id="PF11731">
    <property type="entry name" value="Cdd1"/>
    <property type="match status" value="1"/>
</dbReference>
<evidence type="ECO:0000313" key="2">
    <source>
        <dbReference type="Proteomes" id="UP001430954"/>
    </source>
</evidence>
<protein>
    <submittedName>
        <fullName evidence="1">Helix-hairpin-helix domain-containing protein</fullName>
    </submittedName>
</protein>
<organism evidence="1 2">
    <name type="scientific">Novilysobacter selenitireducens</name>
    <dbReference type="NCBI Taxonomy" id="2872639"/>
    <lineage>
        <taxon>Bacteria</taxon>
        <taxon>Pseudomonadati</taxon>
        <taxon>Pseudomonadota</taxon>
        <taxon>Gammaproteobacteria</taxon>
        <taxon>Lysobacterales</taxon>
        <taxon>Lysobacteraceae</taxon>
        <taxon>Novilysobacter</taxon>
    </lineage>
</organism>
<gene>
    <name evidence="1" type="ORF">K6753_08105</name>
</gene>
<dbReference type="Gene3D" id="1.10.150.20">
    <property type="entry name" value="5' to 3' exonuclease, C-terminal subdomain"/>
    <property type="match status" value="1"/>
</dbReference>
<dbReference type="EMBL" id="JAINZW010000003">
    <property type="protein sequence ID" value="MBZ4039497.1"/>
    <property type="molecule type" value="Genomic_DNA"/>
</dbReference>
<proteinExistence type="predicted"/>
<sequence length="106" mass="12163">MRKARTLDEARRLEDMPNVGHAIADDLRALGLERPAQLRGQDPVALYLQLCRETGRRHDPCVLDTFMAVIEFADYDDTRPWWAHTAKRQAGWADVEARLPPGLRKL</sequence>